<dbReference type="EMBL" id="MNAD01001565">
    <property type="protein sequence ID" value="OJT03994.1"/>
    <property type="molecule type" value="Genomic_DNA"/>
</dbReference>
<dbReference type="OrthoDB" id="2758568at2759"/>
<dbReference type="OMA" id="ANEHIPR"/>
<sequence length="521" mass="57974">MQVALEQEMFDVHRSLNALVPVNMLPVELIVDILLRVYEAAFTDPDLPGTMSGWLYVPSVCLHWREVVFSTPAFWRYIKVGDSLEWLAFSLSCAANGPVEIYFQEHANPSWIYLDGFIRPHLSSIRLLSHTDVGIVSLAHLDSFLASPMPVLVTLRMECQDEDPKKTVSIPRHQMPLLTSLTLKGFNLVKANVSTFTHLHHLQLDTCAWPIGLTELLSVLAQSSNLATLILRRCLPEELDDSLDPNSQPVALPSLRTLEVKDHSLFTTATALNHLYVPKVTTFSLGGILDAEYEDEITETITGMLPVVPATVFPVLKTVSSVEMTIFGADFRLRLRDVASTARIDFEIRSRGIKTWEDSSSVLFGLSDILAVCAGASITTLRLRANWATVYSESWQEVFAVMPALEEIELSGYGWASDVYLGLGLACEAAPVGECCPALRAISLDGLDGFRSKECEQAMGALRVRTERGHAQLETLKLHLEFFTTEEFEECYGAYFDQLAMLARDVSFTHTLREPAGFQDP</sequence>
<dbReference type="STRING" id="154538.A0A1M2V8U0"/>
<comment type="caution">
    <text evidence="1">The sequence shown here is derived from an EMBL/GenBank/DDBJ whole genome shotgun (WGS) entry which is preliminary data.</text>
</comment>
<dbReference type="PANTHER" id="PTHR38926:SF5">
    <property type="entry name" value="F-BOX AND LEUCINE-RICH REPEAT PROTEIN 6"/>
    <property type="match status" value="1"/>
</dbReference>
<dbReference type="Gene3D" id="3.80.10.10">
    <property type="entry name" value="Ribonuclease Inhibitor"/>
    <property type="match status" value="1"/>
</dbReference>
<accession>A0A1M2V8U0</accession>
<proteinExistence type="predicted"/>
<protein>
    <recommendedName>
        <fullName evidence="3">F-box domain-containing protein</fullName>
    </recommendedName>
</protein>
<organism evidence="1 2">
    <name type="scientific">Trametes pubescens</name>
    <name type="common">White-rot fungus</name>
    <dbReference type="NCBI Taxonomy" id="154538"/>
    <lineage>
        <taxon>Eukaryota</taxon>
        <taxon>Fungi</taxon>
        <taxon>Dikarya</taxon>
        <taxon>Basidiomycota</taxon>
        <taxon>Agaricomycotina</taxon>
        <taxon>Agaricomycetes</taxon>
        <taxon>Polyporales</taxon>
        <taxon>Polyporaceae</taxon>
        <taxon>Trametes</taxon>
    </lineage>
</organism>
<evidence type="ECO:0000313" key="2">
    <source>
        <dbReference type="Proteomes" id="UP000184267"/>
    </source>
</evidence>
<dbReference type="Proteomes" id="UP000184267">
    <property type="component" value="Unassembled WGS sequence"/>
</dbReference>
<name>A0A1M2V8U0_TRAPU</name>
<evidence type="ECO:0000313" key="1">
    <source>
        <dbReference type="EMBL" id="OJT03994.1"/>
    </source>
</evidence>
<evidence type="ECO:0008006" key="3">
    <source>
        <dbReference type="Google" id="ProtNLM"/>
    </source>
</evidence>
<keyword evidence="2" id="KW-1185">Reference proteome</keyword>
<dbReference type="SUPFAM" id="SSF52058">
    <property type="entry name" value="L domain-like"/>
    <property type="match status" value="1"/>
</dbReference>
<dbReference type="PANTHER" id="PTHR38926">
    <property type="entry name" value="F-BOX DOMAIN CONTAINING PROTEIN, EXPRESSED"/>
    <property type="match status" value="1"/>
</dbReference>
<gene>
    <name evidence="1" type="ORF">TRAPUB_5323</name>
</gene>
<dbReference type="InterPro" id="IPR032675">
    <property type="entry name" value="LRR_dom_sf"/>
</dbReference>
<dbReference type="AlphaFoldDB" id="A0A1M2V8U0"/>
<reference evidence="1 2" key="1">
    <citation type="submission" date="2016-10" db="EMBL/GenBank/DDBJ databases">
        <title>Genome sequence of the basidiomycete white-rot fungus Trametes pubescens.</title>
        <authorList>
            <person name="Makela M.R."/>
            <person name="Granchi Z."/>
            <person name="Peng M."/>
            <person name="De Vries R.P."/>
            <person name="Grigoriev I."/>
            <person name="Riley R."/>
            <person name="Hilden K."/>
        </authorList>
    </citation>
    <scope>NUCLEOTIDE SEQUENCE [LARGE SCALE GENOMIC DNA]</scope>
    <source>
        <strain evidence="1 2">FBCC735</strain>
    </source>
</reference>